<evidence type="ECO:0000256" key="3">
    <source>
        <dbReference type="ARBA" id="ARBA00022598"/>
    </source>
</evidence>
<dbReference type="NCBIfam" id="TIGR00133">
    <property type="entry name" value="gatB"/>
    <property type="match status" value="1"/>
</dbReference>
<comment type="caution">
    <text evidence="12">The sequence shown here is derived from an EMBL/GenBank/DDBJ whole genome shotgun (WGS) entry which is preliminary data.</text>
</comment>
<evidence type="ECO:0000256" key="9">
    <source>
        <dbReference type="HAMAP-Rule" id="MF_03147"/>
    </source>
</evidence>
<keyword evidence="5 10" id="KW-0067">ATP-binding</keyword>
<dbReference type="Gene3D" id="1.10.10.410">
    <property type="match status" value="1"/>
</dbReference>
<dbReference type="STRING" id="67767.A0A0J7KXP1"/>
<organism evidence="12 13">
    <name type="scientific">Lasius niger</name>
    <name type="common">Black garden ant</name>
    <dbReference type="NCBI Taxonomy" id="67767"/>
    <lineage>
        <taxon>Eukaryota</taxon>
        <taxon>Metazoa</taxon>
        <taxon>Ecdysozoa</taxon>
        <taxon>Arthropoda</taxon>
        <taxon>Hexapoda</taxon>
        <taxon>Insecta</taxon>
        <taxon>Pterygota</taxon>
        <taxon>Neoptera</taxon>
        <taxon>Endopterygota</taxon>
        <taxon>Hymenoptera</taxon>
        <taxon>Apocrita</taxon>
        <taxon>Aculeata</taxon>
        <taxon>Formicoidea</taxon>
        <taxon>Formicidae</taxon>
        <taxon>Formicinae</taxon>
        <taxon>Lasius</taxon>
        <taxon>Lasius</taxon>
    </lineage>
</organism>
<dbReference type="PaxDb" id="67767-A0A0J7KXP1"/>
<dbReference type="Pfam" id="PF01425">
    <property type="entry name" value="Amidase"/>
    <property type="match status" value="1"/>
</dbReference>
<dbReference type="GO" id="GO:0050567">
    <property type="term" value="F:glutaminyl-tRNA synthase (glutamine-hydrolyzing) activity"/>
    <property type="evidence" value="ECO:0007669"/>
    <property type="project" value="UniProtKB-UniRule"/>
</dbReference>
<comment type="subcellular location">
    <subcellularLocation>
        <location evidence="10">Mitochondrion</location>
    </subcellularLocation>
</comment>
<dbReference type="GO" id="GO:0016740">
    <property type="term" value="F:transferase activity"/>
    <property type="evidence" value="ECO:0007669"/>
    <property type="project" value="UniProtKB-KW"/>
</dbReference>
<keyword evidence="3 10" id="KW-0436">Ligase</keyword>
<evidence type="ECO:0000256" key="7">
    <source>
        <dbReference type="ARBA" id="ARBA00024799"/>
    </source>
</evidence>
<feature type="active site" description="Charge relay system" evidence="10">
    <location>
        <position position="83"/>
    </location>
</feature>
<comment type="similarity">
    <text evidence="10">Belongs to the amidase family. GatA subfamily.</text>
</comment>
<dbReference type="NCBIfam" id="NF004015">
    <property type="entry name" value="PRK05477.1-5"/>
    <property type="match status" value="1"/>
</dbReference>
<dbReference type="FunFam" id="1.10.10.410:FF:000001">
    <property type="entry name" value="Aspartyl/glutamyl-tRNA(Asn/Gln) amidotransferase subunit B"/>
    <property type="match status" value="1"/>
</dbReference>
<dbReference type="GO" id="GO:0032543">
    <property type="term" value="P:mitochondrial translation"/>
    <property type="evidence" value="ECO:0007669"/>
    <property type="project" value="UniProtKB-UniRule"/>
</dbReference>
<dbReference type="GO" id="GO:0005739">
    <property type="term" value="C:mitochondrion"/>
    <property type="evidence" value="ECO:0007669"/>
    <property type="project" value="UniProtKB-SubCell"/>
</dbReference>
<dbReference type="EMBL" id="LBMM01002261">
    <property type="protein sequence ID" value="KMQ95054.1"/>
    <property type="molecule type" value="Genomic_DNA"/>
</dbReference>
<dbReference type="SUPFAM" id="SSF89095">
    <property type="entry name" value="GatB/YqeY motif"/>
    <property type="match status" value="1"/>
</dbReference>
<keyword evidence="10" id="KW-0496">Mitochondrion</keyword>
<dbReference type="SUPFAM" id="SSF75304">
    <property type="entry name" value="Amidase signature (AS) enzymes"/>
    <property type="match status" value="1"/>
</dbReference>
<name>A0A0J7KXP1_LASNI</name>
<dbReference type="InterPro" id="IPR023168">
    <property type="entry name" value="GatB_Yqey_C_2"/>
</dbReference>
<comment type="catalytic activity">
    <reaction evidence="10">
        <text>L-glutamyl-tRNA(Gln) + L-glutamine + ATP + H2O = L-glutaminyl-tRNA(Gln) + L-glutamate + ADP + phosphate + H(+)</text>
        <dbReference type="Rhea" id="RHEA:17521"/>
        <dbReference type="Rhea" id="RHEA-COMP:9681"/>
        <dbReference type="Rhea" id="RHEA-COMP:9684"/>
        <dbReference type="ChEBI" id="CHEBI:15377"/>
        <dbReference type="ChEBI" id="CHEBI:15378"/>
        <dbReference type="ChEBI" id="CHEBI:29985"/>
        <dbReference type="ChEBI" id="CHEBI:30616"/>
        <dbReference type="ChEBI" id="CHEBI:43474"/>
        <dbReference type="ChEBI" id="CHEBI:58359"/>
        <dbReference type="ChEBI" id="CHEBI:78520"/>
        <dbReference type="ChEBI" id="CHEBI:78521"/>
        <dbReference type="ChEBI" id="CHEBI:456216"/>
        <dbReference type="EC" id="6.3.5.7"/>
    </reaction>
</comment>
<dbReference type="SMART" id="SM00845">
    <property type="entry name" value="GatB_Yqey"/>
    <property type="match status" value="1"/>
</dbReference>
<protein>
    <recommendedName>
        <fullName evidence="9 10">Multifunctional fusion protein</fullName>
    </recommendedName>
    <domain>
        <recommendedName>
            <fullName evidence="9">Glutamyl-tRNA(Gln) amidotransferase subunit B, mitochondrial</fullName>
            <shortName evidence="9">Glu-AdT subunit B</shortName>
            <ecNumber evidence="9">6.3.5.-</ecNumber>
        </recommendedName>
    </domain>
    <domain>
        <recommendedName>
            <fullName evidence="10">Glutamyl-tRNA(Gln) amidotransferase subunit A, mitochondrial</fullName>
            <shortName evidence="10">Glu-AdT subunit A</shortName>
            <ecNumber evidence="10">6.3.5.7</ecNumber>
        </recommendedName>
    </domain>
</protein>
<dbReference type="InterPro" id="IPR017959">
    <property type="entry name" value="Asn/Gln-tRNA_amidoTrfase_suB/E"/>
</dbReference>
<dbReference type="HAMAP" id="MF_00120">
    <property type="entry name" value="GatA"/>
    <property type="match status" value="1"/>
</dbReference>
<keyword evidence="12" id="KW-0808">Transferase</keyword>
<comment type="catalytic activity">
    <reaction evidence="8">
        <text>L-aspartyl-tRNA(Asn) + L-glutamine + ATP + H2O = L-asparaginyl-tRNA(Asn) + L-glutamate + ADP + phosphate + 2 H(+)</text>
        <dbReference type="Rhea" id="RHEA:14513"/>
        <dbReference type="Rhea" id="RHEA-COMP:9674"/>
        <dbReference type="Rhea" id="RHEA-COMP:9677"/>
        <dbReference type="ChEBI" id="CHEBI:15377"/>
        <dbReference type="ChEBI" id="CHEBI:15378"/>
        <dbReference type="ChEBI" id="CHEBI:29985"/>
        <dbReference type="ChEBI" id="CHEBI:30616"/>
        <dbReference type="ChEBI" id="CHEBI:43474"/>
        <dbReference type="ChEBI" id="CHEBI:58359"/>
        <dbReference type="ChEBI" id="CHEBI:78515"/>
        <dbReference type="ChEBI" id="CHEBI:78516"/>
        <dbReference type="ChEBI" id="CHEBI:456216"/>
    </reaction>
</comment>
<dbReference type="GO" id="GO:0050566">
    <property type="term" value="F:asparaginyl-tRNA synthase (glutamine-hydrolyzing) activity"/>
    <property type="evidence" value="ECO:0007669"/>
    <property type="project" value="RHEA"/>
</dbReference>
<dbReference type="Proteomes" id="UP000036403">
    <property type="component" value="Unassembled WGS sequence"/>
</dbReference>
<evidence type="ECO:0000256" key="5">
    <source>
        <dbReference type="ARBA" id="ARBA00022840"/>
    </source>
</evidence>
<comment type="function">
    <text evidence="7">Allows the formation of correctly charged Asn-tRNA(Asn) or Gln-tRNA(Gln) through the transamidation of misacylated Asp-tRNA(Asn) or Glu-tRNA(Gln) in organisms which lack either or both of asparaginyl-tRNA or glutaminyl-tRNA synthetases. The reaction takes place in the presence of glutamine and ATP through an activated phospho-Asp-tRNA(Asn) or phospho-Glu-tRNA(Gln).</text>
</comment>
<dbReference type="InterPro" id="IPR003789">
    <property type="entry name" value="Asn/Gln_tRNA_amidoTrase-B-like"/>
</dbReference>
<dbReference type="NCBIfam" id="TIGR00132">
    <property type="entry name" value="gatA"/>
    <property type="match status" value="1"/>
</dbReference>
<keyword evidence="13" id="KW-1185">Reference proteome</keyword>
<dbReference type="InterPro" id="IPR036928">
    <property type="entry name" value="AS_sf"/>
</dbReference>
<dbReference type="InterPro" id="IPR004412">
    <property type="entry name" value="GatA"/>
</dbReference>
<feature type="active site" description="Charge relay system" evidence="10">
    <location>
        <position position="163"/>
    </location>
</feature>
<dbReference type="PANTHER" id="PTHR11659">
    <property type="entry name" value="GLUTAMYL-TRNA GLN AMIDOTRANSFERASE SUBUNIT B MITOCHONDRIAL AND PROKARYOTIC PET112-RELATED"/>
    <property type="match status" value="1"/>
</dbReference>
<evidence type="ECO:0000313" key="13">
    <source>
        <dbReference type="Proteomes" id="UP000036403"/>
    </source>
</evidence>
<dbReference type="PROSITE" id="PS00571">
    <property type="entry name" value="AMIDASES"/>
    <property type="match status" value="1"/>
</dbReference>
<dbReference type="OrthoDB" id="1722066at2759"/>
<dbReference type="InterPro" id="IPR004413">
    <property type="entry name" value="GatB"/>
</dbReference>
<evidence type="ECO:0000256" key="10">
    <source>
        <dbReference type="HAMAP-Rule" id="MF_03150"/>
    </source>
</evidence>
<dbReference type="InterPro" id="IPR020556">
    <property type="entry name" value="Amidase_CS"/>
</dbReference>
<dbReference type="HAMAP" id="MF_00121">
    <property type="entry name" value="GatB"/>
    <property type="match status" value="1"/>
</dbReference>
<dbReference type="Gene3D" id="3.90.1300.10">
    <property type="entry name" value="Amidase signature (AS) domain"/>
    <property type="match status" value="1"/>
</dbReference>
<dbReference type="EC" id="6.3.5.7" evidence="10"/>
<dbReference type="InterPro" id="IPR042114">
    <property type="entry name" value="GatB_C_1"/>
</dbReference>
<dbReference type="InterPro" id="IPR014746">
    <property type="entry name" value="Gln_synth/guanido_kin_cat_dom"/>
</dbReference>
<evidence type="ECO:0000256" key="6">
    <source>
        <dbReference type="ARBA" id="ARBA00022917"/>
    </source>
</evidence>
<evidence type="ECO:0000256" key="1">
    <source>
        <dbReference type="ARBA" id="ARBA00005306"/>
    </source>
</evidence>
<sequence>MTDTKNNLFDLSLAEARDALKARKISATELTDSYIKAIEDLNPRLNAYLATNFDEARQVAKQSDDILAKGEGKPLTGIPLGIKDLFATKNLKTTAGSLMLENFVPPYESTVSAKLRQDGAVVLGKLNMDEFAMGSGNLTSAFGGVENPWKRTDSEAKLVPGGSSGGSSAAVAAGLALGATGSDTGGSIRQPSAFCGIAGIKPTYGRCSRFGMVAFSSSLDQAGPMARDLRDCAIMLKSMSGHDPKDSTSSVQAVPDFEAALTRGVKGLKVGIPKEYRHKDLPKEMLAQWELGAQQLKDAGAEIVDVSLPHSDYGLPTYYIVALAEASSNLSRYDGVRYGKRVAGNSLDELYEETRDAGFGEEVKRRILLGTYVLSAEQYDAYYLQAQKVRSRIREDFVNVFKKVDVLLAPTAPSGAFAWDQESADPIQRYLNDIFTVPASLAGVPALSLPSGLDHLGVPLGLQLIASNALGWQQKNRSFSMSEWILKGQTGDWEIVVGLEVHAQIVSKSKLFSGASATYGAAPNENVSIVDAAIPGVLPVLNAECVAQAVRTGLALKAEINKFSQFDRKNYFYADLPQGYQISQFFHPIVGKGMLTVEMSDGTEREIGITRLHLEQDAGKSLHDQDPTKSYIDLNRAGVGLMEIVSEPDIRSPEAAGAYVRKLRQILRYTGSCDGNMEEGSMRADVNVSVRPVGEEGYRTRCEIKNVNSIRFVMQAVEVEAKRQVEAWEAGETVDQETRLFDSVKGETRSLRTKENAQDYRYFPDPDLLPVRITDEYIEKLRQALPELPDEKRARLEKDYRINAYESGILTTESGTADFYEAVAKNRDPRLAVNWVLGDFFAGLNRTGKSLENSPVSAQALNKLLGLIEDKTINGKIAKEVLEDMIETGEDPEKIIDKKGLRQVTDTGAILKECEAVVAENADQVEKYKAGQERLFGFFVGQVMKKMKGKANPAVVNEELHKILDK</sequence>
<evidence type="ECO:0000256" key="8">
    <source>
        <dbReference type="ARBA" id="ARBA00047380"/>
    </source>
</evidence>
<keyword evidence="4 10" id="KW-0547">Nucleotide-binding</keyword>
<gene>
    <name evidence="10" type="primary">GatA</name>
    <name evidence="12" type="ORF">RF55_4758</name>
</gene>
<dbReference type="InterPro" id="IPR023631">
    <property type="entry name" value="Amidase_dom"/>
</dbReference>
<dbReference type="NCBIfam" id="NF004014">
    <property type="entry name" value="PRK05477.1-4"/>
    <property type="match status" value="1"/>
</dbReference>
<proteinExistence type="inferred from homology"/>
<dbReference type="GO" id="GO:0070681">
    <property type="term" value="P:glutaminyl-tRNAGln biosynthesis via transamidation"/>
    <property type="evidence" value="ECO:0007669"/>
    <property type="project" value="UniProtKB-UniRule"/>
</dbReference>
<dbReference type="GO" id="GO:0030956">
    <property type="term" value="C:glutamyl-tRNA(Gln) amidotransferase complex"/>
    <property type="evidence" value="ECO:0007669"/>
    <property type="project" value="UniProtKB-UniRule"/>
</dbReference>
<feature type="active site" description="Acyl-ester intermediate" evidence="10">
    <location>
        <position position="187"/>
    </location>
</feature>
<dbReference type="EC" id="6.3.5.-" evidence="9"/>
<reference evidence="12 13" key="1">
    <citation type="submission" date="2015-04" db="EMBL/GenBank/DDBJ databases">
        <title>Lasius niger genome sequencing.</title>
        <authorList>
            <person name="Konorov E.A."/>
            <person name="Nikitin M.A."/>
            <person name="Kirill M.V."/>
            <person name="Chang P."/>
        </authorList>
    </citation>
    <scope>NUCLEOTIDE SEQUENCE [LARGE SCALE GENOMIC DNA]</scope>
    <source>
        <tissue evidence="12">Whole</tissue>
    </source>
</reference>
<accession>A0A0J7KXP1</accession>
<dbReference type="NCBIfam" id="NF004012">
    <property type="entry name" value="PRK05477.1-2"/>
    <property type="match status" value="1"/>
</dbReference>
<dbReference type="PROSITE" id="PS01234">
    <property type="entry name" value="GATB"/>
    <property type="match status" value="1"/>
</dbReference>
<dbReference type="InterPro" id="IPR006075">
    <property type="entry name" value="Asn/Gln-tRNA_Trfase_suB/E_cat"/>
</dbReference>
<dbReference type="Gene3D" id="1.10.150.380">
    <property type="entry name" value="GatB domain, N-terminal subdomain"/>
    <property type="match status" value="1"/>
</dbReference>
<dbReference type="Pfam" id="PF02934">
    <property type="entry name" value="GatB_N"/>
    <property type="match status" value="1"/>
</dbReference>
<comment type="subunit">
    <text evidence="10">Subunit of the heterotrimeric GatCAB amidotransferase (AdT) complex, composed of A, B and C subunits.</text>
</comment>
<comment type="similarity">
    <text evidence="1 9">Belongs to the GatB/GatE family. GatB subfamily.</text>
</comment>
<dbReference type="SUPFAM" id="SSF55931">
    <property type="entry name" value="Glutamine synthetase/guanido kinase"/>
    <property type="match status" value="1"/>
</dbReference>
<dbReference type="GO" id="GO:0005524">
    <property type="term" value="F:ATP binding"/>
    <property type="evidence" value="ECO:0007669"/>
    <property type="project" value="UniProtKB-KW"/>
</dbReference>
<dbReference type="InterPro" id="IPR018027">
    <property type="entry name" value="Asn/Gln_amidotransferase"/>
</dbReference>
<comment type="function">
    <text evidence="10">Allows the formation of correctly charged Gln-tRNA(Gln) through the transamidation of misacylated Glu-tRNA(Gln) in the mitochondria. The reaction takes place in the presence of glutamine and ATP through an activated gamma-phospho-Glu-tRNA(Gln).</text>
</comment>
<evidence type="ECO:0000313" key="12">
    <source>
        <dbReference type="EMBL" id="KMQ95054.1"/>
    </source>
</evidence>
<dbReference type="Pfam" id="PF02637">
    <property type="entry name" value="GatB_Yqey"/>
    <property type="match status" value="1"/>
</dbReference>
<dbReference type="PANTHER" id="PTHR11659:SF0">
    <property type="entry name" value="GLUTAMYL-TRNA(GLN) AMIDOTRANSFERASE SUBUNIT B, MITOCHONDRIAL"/>
    <property type="match status" value="1"/>
</dbReference>
<dbReference type="InterPro" id="IPR017958">
    <property type="entry name" value="Gln-tRNA_amidoTrfase_suB_CS"/>
</dbReference>
<evidence type="ECO:0000256" key="2">
    <source>
        <dbReference type="ARBA" id="ARBA00011123"/>
    </source>
</evidence>
<comment type="subunit">
    <text evidence="2">Heterotrimer of A, B and C subunits.</text>
</comment>
<keyword evidence="6 10" id="KW-0648">Protein biosynthesis</keyword>
<evidence type="ECO:0000256" key="4">
    <source>
        <dbReference type="ARBA" id="ARBA00022741"/>
    </source>
</evidence>
<evidence type="ECO:0000259" key="11">
    <source>
        <dbReference type="SMART" id="SM00845"/>
    </source>
</evidence>
<dbReference type="AlphaFoldDB" id="A0A0J7KXP1"/>
<feature type="domain" description="Asn/Gln amidotransferase" evidence="11">
    <location>
        <begin position="818"/>
        <end position="964"/>
    </location>
</feature>